<organism evidence="1 2">
    <name type="scientific">Daphnia magna</name>
    <dbReference type="NCBI Taxonomy" id="35525"/>
    <lineage>
        <taxon>Eukaryota</taxon>
        <taxon>Metazoa</taxon>
        <taxon>Ecdysozoa</taxon>
        <taxon>Arthropoda</taxon>
        <taxon>Crustacea</taxon>
        <taxon>Branchiopoda</taxon>
        <taxon>Diplostraca</taxon>
        <taxon>Cladocera</taxon>
        <taxon>Anomopoda</taxon>
        <taxon>Daphniidae</taxon>
        <taxon>Daphnia</taxon>
    </lineage>
</organism>
<dbReference type="EMBL" id="JAOYFB010000003">
    <property type="protein sequence ID" value="KAK4010057.1"/>
    <property type="molecule type" value="Genomic_DNA"/>
</dbReference>
<gene>
    <name evidence="1" type="ORF">OUZ56_019201</name>
</gene>
<accession>A0ABQ9ZAY2</accession>
<sequence length="85" mass="9546">MADLLRTGPWLRPSAPSPPLFSRSVALQPLGTRYGEKISALDMLLEAGKGIKNVFIPFAEMEKEPPYMCDVEESQRPDKVERVSR</sequence>
<dbReference type="Proteomes" id="UP001234178">
    <property type="component" value="Unassembled WGS sequence"/>
</dbReference>
<protein>
    <submittedName>
        <fullName evidence="1">Uncharacterized protein</fullName>
    </submittedName>
</protein>
<evidence type="ECO:0000313" key="2">
    <source>
        <dbReference type="Proteomes" id="UP001234178"/>
    </source>
</evidence>
<name>A0ABQ9ZAY2_9CRUS</name>
<comment type="caution">
    <text evidence="1">The sequence shown here is derived from an EMBL/GenBank/DDBJ whole genome shotgun (WGS) entry which is preliminary data.</text>
</comment>
<reference evidence="1 2" key="1">
    <citation type="journal article" date="2023" name="Nucleic Acids Res.">
        <title>The hologenome of Daphnia magna reveals possible DNA methylation and microbiome-mediated evolution of the host genome.</title>
        <authorList>
            <person name="Chaturvedi A."/>
            <person name="Li X."/>
            <person name="Dhandapani V."/>
            <person name="Marshall H."/>
            <person name="Kissane S."/>
            <person name="Cuenca-Cambronero M."/>
            <person name="Asole G."/>
            <person name="Calvet F."/>
            <person name="Ruiz-Romero M."/>
            <person name="Marangio P."/>
            <person name="Guigo R."/>
            <person name="Rago D."/>
            <person name="Mirbahai L."/>
            <person name="Eastwood N."/>
            <person name="Colbourne J.K."/>
            <person name="Zhou J."/>
            <person name="Mallon E."/>
            <person name="Orsini L."/>
        </authorList>
    </citation>
    <scope>NUCLEOTIDE SEQUENCE [LARGE SCALE GENOMIC DNA]</scope>
    <source>
        <strain evidence="1">LRV0_1</strain>
    </source>
</reference>
<keyword evidence="2" id="KW-1185">Reference proteome</keyword>
<proteinExistence type="predicted"/>
<evidence type="ECO:0000313" key="1">
    <source>
        <dbReference type="EMBL" id="KAK4010057.1"/>
    </source>
</evidence>